<keyword evidence="1" id="KW-0103">Bromodomain</keyword>
<comment type="caution">
    <text evidence="3">The sequence shown here is derived from an EMBL/GenBank/DDBJ whole genome shotgun (WGS) entry which is preliminary data.</text>
</comment>
<dbReference type="InterPro" id="IPR001487">
    <property type="entry name" value="Bromodomain"/>
</dbReference>
<dbReference type="SMART" id="SM00297">
    <property type="entry name" value="BROMO"/>
    <property type="match status" value="1"/>
</dbReference>
<dbReference type="InterPro" id="IPR036427">
    <property type="entry name" value="Bromodomain-like_sf"/>
</dbReference>
<name>A0A1J4J4V8_9EUKA</name>
<evidence type="ECO:0000259" key="2">
    <source>
        <dbReference type="SMART" id="SM00297"/>
    </source>
</evidence>
<sequence length="218" mass="25018">MNEANKLLLTVLRRVQRHPISRIFNTPLDPTTALDLTVIENRIIQNMYRSSSEFMADIDRICQSAHMQFERTSQHVAAAAHLRYLIQKEMKVLLNSRDWCEEVYRIRSKIKSLIEKPPKMPPNIFSTGIDPSQPAAKQLPSDESLKRFMSMVHHFTSTEDLEAISQIIDLYQPGLVSKDGPQIDVRKLSKPTIDALLRFMKKQMLARGQSVPESAFDV</sequence>
<keyword evidence="4" id="KW-1185">Reference proteome</keyword>
<dbReference type="RefSeq" id="XP_068346312.1">
    <property type="nucleotide sequence ID" value="XM_068496361.1"/>
</dbReference>
<dbReference type="Proteomes" id="UP000179807">
    <property type="component" value="Unassembled WGS sequence"/>
</dbReference>
<dbReference type="SUPFAM" id="SSF47370">
    <property type="entry name" value="Bromodomain"/>
    <property type="match status" value="1"/>
</dbReference>
<organism evidence="3 4">
    <name type="scientific">Tritrichomonas foetus</name>
    <dbReference type="NCBI Taxonomy" id="1144522"/>
    <lineage>
        <taxon>Eukaryota</taxon>
        <taxon>Metamonada</taxon>
        <taxon>Parabasalia</taxon>
        <taxon>Tritrichomonadida</taxon>
        <taxon>Tritrichomonadidae</taxon>
        <taxon>Tritrichomonas</taxon>
    </lineage>
</organism>
<dbReference type="EMBL" id="MLAK01001426">
    <property type="protein sequence ID" value="OHS93175.1"/>
    <property type="molecule type" value="Genomic_DNA"/>
</dbReference>
<evidence type="ECO:0000256" key="1">
    <source>
        <dbReference type="ARBA" id="ARBA00023117"/>
    </source>
</evidence>
<protein>
    <submittedName>
        <fullName evidence="3">Bromodomain containing protein</fullName>
    </submittedName>
</protein>
<dbReference type="VEuPathDB" id="TrichDB:TRFO_11987"/>
<dbReference type="GeneID" id="94831065"/>
<gene>
    <name evidence="3" type="ORF">TRFO_11987</name>
</gene>
<dbReference type="Gene3D" id="1.20.920.10">
    <property type="entry name" value="Bromodomain-like"/>
    <property type="match status" value="1"/>
</dbReference>
<evidence type="ECO:0000313" key="4">
    <source>
        <dbReference type="Proteomes" id="UP000179807"/>
    </source>
</evidence>
<feature type="domain" description="Bromo" evidence="2">
    <location>
        <begin position="1"/>
        <end position="95"/>
    </location>
</feature>
<evidence type="ECO:0000313" key="3">
    <source>
        <dbReference type="EMBL" id="OHS93175.1"/>
    </source>
</evidence>
<dbReference type="AlphaFoldDB" id="A0A1J4J4V8"/>
<dbReference type="Pfam" id="PF00439">
    <property type="entry name" value="Bromodomain"/>
    <property type="match status" value="1"/>
</dbReference>
<reference evidence="3" key="1">
    <citation type="submission" date="2016-10" db="EMBL/GenBank/DDBJ databases">
        <authorList>
            <person name="Benchimol M."/>
            <person name="Almeida L.G."/>
            <person name="Vasconcelos A.T."/>
            <person name="Perreira-Neves A."/>
            <person name="Rosa I.A."/>
            <person name="Tasca T."/>
            <person name="Bogo M.R."/>
            <person name="de Souza W."/>
        </authorList>
    </citation>
    <scope>NUCLEOTIDE SEQUENCE [LARGE SCALE GENOMIC DNA]</scope>
    <source>
        <strain evidence="3">K</strain>
    </source>
</reference>
<proteinExistence type="predicted"/>
<accession>A0A1J4J4V8</accession>